<gene>
    <name evidence="5" type="primary">eutC</name>
    <name evidence="7" type="ORF">DET51_12019</name>
    <name evidence="6" type="ORF">DET64_12020</name>
</gene>
<dbReference type="AlphaFoldDB" id="A0A368ULV9"/>
<keyword evidence="3 5" id="KW-0170">Cobalt</keyword>
<evidence type="ECO:0000313" key="6">
    <source>
        <dbReference type="EMBL" id="RBP68516.1"/>
    </source>
</evidence>
<organism evidence="7 8">
    <name type="scientific">Marinobacter nauticus</name>
    <name type="common">Marinobacter hydrocarbonoclasticus</name>
    <name type="synonym">Marinobacter aquaeolei</name>
    <dbReference type="NCBI Taxonomy" id="2743"/>
    <lineage>
        <taxon>Bacteria</taxon>
        <taxon>Pseudomonadati</taxon>
        <taxon>Pseudomonadota</taxon>
        <taxon>Gammaproteobacteria</taxon>
        <taxon>Pseudomonadales</taxon>
        <taxon>Marinobacteraceae</taxon>
        <taxon>Marinobacter</taxon>
    </lineage>
</organism>
<dbReference type="EC" id="4.3.1.7" evidence="5"/>
<feature type="binding site" evidence="5">
    <location>
        <position position="170"/>
    </location>
    <ligand>
        <name>adenosylcob(III)alamin</name>
        <dbReference type="ChEBI" id="CHEBI:18408"/>
    </ligand>
</feature>
<dbReference type="InterPro" id="IPR009246">
    <property type="entry name" value="EutC"/>
</dbReference>
<dbReference type="Proteomes" id="UP000252795">
    <property type="component" value="Unassembled WGS sequence"/>
</dbReference>
<dbReference type="EMBL" id="QNSA01000020">
    <property type="protein sequence ID" value="RBP68516.1"/>
    <property type="molecule type" value="Genomic_DNA"/>
</dbReference>
<dbReference type="NCBIfam" id="NF003971">
    <property type="entry name" value="PRK05465.1"/>
    <property type="match status" value="1"/>
</dbReference>
<dbReference type="Gene3D" id="3.40.50.11240">
    <property type="entry name" value="Ethanolamine ammonia-lyase light chain (EutC)"/>
    <property type="match status" value="1"/>
</dbReference>
<comment type="caution">
    <text evidence="7">The sequence shown here is derived from an EMBL/GenBank/DDBJ whole genome shotgun (WGS) entry which is preliminary data.</text>
</comment>
<dbReference type="PANTHER" id="PTHR39330:SF1">
    <property type="entry name" value="ETHANOLAMINE AMMONIA-LYASE SMALL SUBUNIT"/>
    <property type="match status" value="1"/>
</dbReference>
<comment type="subcellular location">
    <subcellularLocation>
        <location evidence="5">Bacterial microcompartment</location>
    </subcellularLocation>
</comment>
<dbReference type="Gene3D" id="1.10.30.40">
    <property type="entry name" value="Ethanolamine ammonia-lyase light chain (EutC), N-terminal domain"/>
    <property type="match status" value="1"/>
</dbReference>
<name>A0A368ULV9_MARNT</name>
<sequence length="274" mass="29854">MTDSKFPTVVHNPWRGLRQYTPARIGLGRAGVSLPTAELLEFQLAHARARDAVHHPLDIEQLIVEFQQLPEMSALGPTIQLQSQAPDRACYLQRPDLGRVLSESSSSRLQSSKTGSAEPPDLAIVIADGLSARAVQQNAPAFMRSFLRKLAHDGPEWRVAAPLLVEQGRVAIGDHIGQVLQTQQVVVLIGERPGLSSPDSLGVYLTHHPEPGLPDARRNCVSNIRPAGLGVEQASEKVIYLLKEARRLGTSGVALKDRSEEVELTVSERGNFLV</sequence>
<dbReference type="GO" id="GO:0008851">
    <property type="term" value="F:ethanolamine ammonia-lyase activity"/>
    <property type="evidence" value="ECO:0007669"/>
    <property type="project" value="UniProtKB-UniRule"/>
</dbReference>
<dbReference type="Pfam" id="PF05985">
    <property type="entry name" value="EutC"/>
    <property type="match status" value="1"/>
</dbReference>
<evidence type="ECO:0000256" key="3">
    <source>
        <dbReference type="ARBA" id="ARBA00023285"/>
    </source>
</evidence>
<comment type="subunit">
    <text evidence="5">The basic unit is a heterodimer which dimerizes to form tetramers. The heterotetramers trimerize; 6 large subunits form a core ring with 6 small subunits projecting outwards.</text>
</comment>
<dbReference type="GO" id="GO:0046336">
    <property type="term" value="P:ethanolamine catabolic process"/>
    <property type="evidence" value="ECO:0007669"/>
    <property type="project" value="UniProtKB-UniRule"/>
</dbReference>
<accession>A0A368ULV9</accession>
<dbReference type="RefSeq" id="WP_113880722.1">
    <property type="nucleotide sequence ID" value="NZ_QNSA01000020.1"/>
</dbReference>
<comment type="cofactor">
    <cofactor evidence="5">
        <name>adenosylcob(III)alamin</name>
        <dbReference type="ChEBI" id="CHEBI:18408"/>
    </cofactor>
    <text evidence="5">Binds between the large and small subunits.</text>
</comment>
<dbReference type="GO" id="GO:0031419">
    <property type="term" value="F:cobalamin binding"/>
    <property type="evidence" value="ECO:0007669"/>
    <property type="project" value="UniProtKB-UniRule"/>
</dbReference>
<dbReference type="EMBL" id="QPJB01000020">
    <property type="protein sequence ID" value="RCW29719.1"/>
    <property type="molecule type" value="Genomic_DNA"/>
</dbReference>
<dbReference type="GO" id="GO:0009350">
    <property type="term" value="C:ethanolamine ammonia-lyase complex"/>
    <property type="evidence" value="ECO:0007669"/>
    <property type="project" value="UniProtKB-UniRule"/>
</dbReference>
<dbReference type="InterPro" id="IPR042251">
    <property type="entry name" value="EutC_C"/>
</dbReference>
<comment type="similarity">
    <text evidence="5">Belongs to the EutC family.</text>
</comment>
<evidence type="ECO:0000313" key="8">
    <source>
        <dbReference type="Proteomes" id="UP000252795"/>
    </source>
</evidence>
<evidence type="ECO:0000256" key="4">
    <source>
        <dbReference type="ARBA" id="ARBA00024446"/>
    </source>
</evidence>
<comment type="function">
    <text evidence="5">Catalyzes the deamination of various vicinal amino-alcohols to oxo compounds. Allows this organism to utilize ethanolamine as the sole source of nitrogen and carbon in the presence of external vitamin B12.</text>
</comment>
<keyword evidence="4 5" id="KW-1283">Bacterial microcompartment</keyword>
<dbReference type="PANTHER" id="PTHR39330">
    <property type="entry name" value="ETHANOLAMINE AMMONIA-LYASE LIGHT CHAIN"/>
    <property type="match status" value="1"/>
</dbReference>
<dbReference type="HAMAP" id="MF_00601">
    <property type="entry name" value="EutC"/>
    <property type="match status" value="1"/>
</dbReference>
<feature type="binding site" evidence="5">
    <location>
        <position position="220"/>
    </location>
    <ligand>
        <name>adenosylcob(III)alamin</name>
        <dbReference type="ChEBI" id="CHEBI:18408"/>
    </ligand>
</feature>
<keyword evidence="2 5" id="KW-0456">Lyase</keyword>
<reference evidence="7 8" key="1">
    <citation type="submission" date="2018-07" db="EMBL/GenBank/DDBJ databases">
        <title>Freshwater and sediment microbial communities from various areas in North America, analyzing microbe dynamics in response to fracking.</title>
        <authorList>
            <person name="Lamendella R."/>
        </authorList>
    </citation>
    <scope>NUCLEOTIDE SEQUENCE [LARGE SCALE GENOMIC DNA]</scope>
    <source>
        <strain evidence="7 8">114E</strain>
        <strain evidence="6 9">114E_o</strain>
    </source>
</reference>
<dbReference type="InterPro" id="IPR042255">
    <property type="entry name" value="EutC_N"/>
</dbReference>
<evidence type="ECO:0000256" key="1">
    <source>
        <dbReference type="ARBA" id="ARBA00022628"/>
    </source>
</evidence>
<dbReference type="PIRSF" id="PIRSF018982">
    <property type="entry name" value="EutC"/>
    <property type="match status" value="1"/>
</dbReference>
<comment type="pathway">
    <text evidence="5">Amine and polyamine degradation; ethanolamine degradation.</text>
</comment>
<evidence type="ECO:0000313" key="7">
    <source>
        <dbReference type="EMBL" id="RCW29719.1"/>
    </source>
</evidence>
<dbReference type="Proteomes" id="UP000253065">
    <property type="component" value="Unassembled WGS sequence"/>
</dbReference>
<evidence type="ECO:0000256" key="2">
    <source>
        <dbReference type="ARBA" id="ARBA00023239"/>
    </source>
</evidence>
<dbReference type="GO" id="GO:0031471">
    <property type="term" value="C:ethanolamine degradation polyhedral organelle"/>
    <property type="evidence" value="ECO:0007669"/>
    <property type="project" value="UniProtKB-UniRule"/>
</dbReference>
<dbReference type="UniPathway" id="UPA00560"/>
<proteinExistence type="inferred from homology"/>
<comment type="catalytic activity">
    <reaction evidence="5">
        <text>ethanolamine = acetaldehyde + NH4(+)</text>
        <dbReference type="Rhea" id="RHEA:15313"/>
        <dbReference type="ChEBI" id="CHEBI:15343"/>
        <dbReference type="ChEBI" id="CHEBI:28938"/>
        <dbReference type="ChEBI" id="CHEBI:57603"/>
        <dbReference type="EC" id="4.3.1.7"/>
    </reaction>
</comment>
<evidence type="ECO:0000313" key="9">
    <source>
        <dbReference type="Proteomes" id="UP000253065"/>
    </source>
</evidence>
<dbReference type="GO" id="GO:0006520">
    <property type="term" value="P:amino acid metabolic process"/>
    <property type="evidence" value="ECO:0007669"/>
    <property type="project" value="InterPro"/>
</dbReference>
<keyword evidence="9" id="KW-1185">Reference proteome</keyword>
<evidence type="ECO:0000256" key="5">
    <source>
        <dbReference type="HAMAP-Rule" id="MF_00601"/>
    </source>
</evidence>
<keyword evidence="1 5" id="KW-0846">Cobalamin</keyword>
<protein>
    <recommendedName>
        <fullName evidence="5">Ethanolamine ammonia-lyase small subunit</fullName>
        <shortName evidence="5">EAL small subunit</shortName>
        <ecNumber evidence="5">4.3.1.7</ecNumber>
    </recommendedName>
</protein>
<feature type="binding site" evidence="5">
    <location>
        <position position="191"/>
    </location>
    <ligand>
        <name>adenosylcob(III)alamin</name>
        <dbReference type="ChEBI" id="CHEBI:18408"/>
    </ligand>
</feature>